<reference evidence="13" key="2">
    <citation type="submission" date="2025-09" db="UniProtKB">
        <authorList>
            <consortium name="Ensembl"/>
        </authorList>
    </citation>
    <scope>IDENTIFICATION</scope>
</reference>
<dbReference type="GO" id="GO:0072686">
    <property type="term" value="C:mitotic spindle"/>
    <property type="evidence" value="ECO:0007669"/>
    <property type="project" value="TreeGrafter"/>
</dbReference>
<feature type="coiled-coil region" evidence="9">
    <location>
        <begin position="23"/>
        <end position="50"/>
    </location>
</feature>
<feature type="domain" description="EML-like first beta-propeller" evidence="11">
    <location>
        <begin position="289"/>
        <end position="567"/>
    </location>
</feature>
<dbReference type="InterPro" id="IPR050630">
    <property type="entry name" value="WD_repeat_EMAP"/>
</dbReference>
<evidence type="ECO:0000256" key="2">
    <source>
        <dbReference type="ARBA" id="ARBA00006489"/>
    </source>
</evidence>
<feature type="region of interest" description="Disordered" evidence="10">
    <location>
        <begin position="936"/>
        <end position="973"/>
    </location>
</feature>
<dbReference type="GeneTree" id="ENSGT00940000153887"/>
<comment type="subcellular location">
    <subcellularLocation>
        <location evidence="1">Cytoplasm</location>
        <location evidence="1">Cytoskeleton</location>
    </subcellularLocation>
</comment>
<evidence type="ECO:0000256" key="7">
    <source>
        <dbReference type="ARBA" id="ARBA00023212"/>
    </source>
</evidence>
<reference evidence="13" key="1">
    <citation type="submission" date="2025-08" db="UniProtKB">
        <authorList>
            <consortium name="Ensembl"/>
        </authorList>
    </citation>
    <scope>IDENTIFICATION</scope>
</reference>
<feature type="repeat" description="WD" evidence="8">
    <location>
        <begin position="816"/>
        <end position="850"/>
    </location>
</feature>
<dbReference type="Pfam" id="PF23409">
    <property type="entry name" value="Beta-prop_EML"/>
    <property type="match status" value="1"/>
</dbReference>
<dbReference type="InterPro" id="IPR001680">
    <property type="entry name" value="WD40_rpt"/>
</dbReference>
<feature type="compositionally biased region" description="Low complexity" evidence="10">
    <location>
        <begin position="101"/>
        <end position="120"/>
    </location>
</feature>
<dbReference type="FunFam" id="2.130.10.10:FF:000011">
    <property type="entry name" value="Echinoderm microtubule-associated protein-like 2 isoform 1"/>
    <property type="match status" value="1"/>
</dbReference>
<dbReference type="InterPro" id="IPR015943">
    <property type="entry name" value="WD40/YVTN_repeat-like_dom_sf"/>
</dbReference>
<feature type="domain" description="EML-like second beta-propeller" evidence="12">
    <location>
        <begin position="584"/>
        <end position="850"/>
    </location>
</feature>
<comment type="similarity">
    <text evidence="2">Belongs to the WD repeat EMAP family.</text>
</comment>
<dbReference type="PANTHER" id="PTHR13720:SF50">
    <property type="entry name" value="ECHINODERM MICROTUBULE-ASSOCIATED PROTEIN-LIKE 2"/>
    <property type="match status" value="1"/>
</dbReference>
<keyword evidence="5" id="KW-0493">Microtubule</keyword>
<evidence type="ECO:0000259" key="11">
    <source>
        <dbReference type="Pfam" id="PF23409"/>
    </source>
</evidence>
<feature type="repeat" description="WD" evidence="8">
    <location>
        <begin position="577"/>
        <end position="618"/>
    </location>
</feature>
<evidence type="ECO:0000256" key="1">
    <source>
        <dbReference type="ARBA" id="ARBA00004245"/>
    </source>
</evidence>
<dbReference type="InterPro" id="IPR005108">
    <property type="entry name" value="HELP"/>
</dbReference>
<dbReference type="SMART" id="SM00320">
    <property type="entry name" value="WD40"/>
    <property type="match status" value="11"/>
</dbReference>
<keyword evidence="9" id="KW-0175">Coiled coil</keyword>
<name>A0A8C7E610_NAJNA</name>
<dbReference type="SUPFAM" id="SSF50978">
    <property type="entry name" value="WD40 repeat-like"/>
    <property type="match status" value="2"/>
</dbReference>
<evidence type="ECO:0000313" key="13">
    <source>
        <dbReference type="Ensembl" id="ENSNNAP00000026189.1"/>
    </source>
</evidence>
<dbReference type="Gene3D" id="2.130.10.10">
    <property type="entry name" value="YVTN repeat-like/Quinoprotein amine dehydrogenase"/>
    <property type="match status" value="2"/>
</dbReference>
<evidence type="ECO:0000256" key="4">
    <source>
        <dbReference type="ARBA" id="ARBA00022574"/>
    </source>
</evidence>
<dbReference type="Ensembl" id="ENSNNAT00000027460.1">
    <property type="protein sequence ID" value="ENSNNAP00000026189.1"/>
    <property type="gene ID" value="ENSNNAG00000011004.1"/>
</dbReference>
<sequence length="1063" mass="113824">LPAFASPDDNLSGLSGMEVDDRISYLEQRLQLQEDEIQVLKAALADVLRRLSTAPSDADQAPAPASGWGWPSRARPGFAWAQAGLRRVPSRNAELTLGLAAASSAARGPRGPSRARAAPGPRRDAPSPAPALFPGSGAPRVPAPLPRAEPPSARLALKKRRLPAGARAERQHAEGGSDREPQVGRLQRAASAGRAPPATVRPALPPPKKDGYVKMFLRGRPIPMFVPDAVVATYSLDAKLELPHKKLKLDWVYGYRGRDCRSNLFLLPTGEIVYFVAAVAILYNVEEQRQRHYLGHTDDIKCLTVHPDMVTVATGQVAGTSKDGKALPPQVRIWDSVSLNTLHVLGPGPFDRAVTCVGFSKSNGGGLLCAVDDSNDHVLSVWDWQKEQKLADVKCSNESVLAATFHPTEPSLLITCGKSHIHFWTLEGSSLSKRQGIFEKHEKPKYVLCVAFTENGDTVTGDSGGNLYIWGKGLLVGGRGSSFLPKGYLDAPVPGAHEGGIFGLCVLRNGTILTGGGRDRRVVLWGRDYQKLQENEVPDGFGPVRTIAEGKGDSLFVGTTRNSVLQGSLPTGFSLLVQGHTEELWGLATHPSLDQFLTCGQDKQVHLWSFESPERFPLFQDAARSAGFHPNGSVLVVGTVTGRWLVLDTETRDLVAIHTDGGEPISVVSFSPDGKYLALGSHDNFVYIYLVSEGGRKYSRVGKCSGHSSFITHLDWAFDSSCLVTNSGDYEILYWDPSTCRQVTSAEAVRNQEWATATCVLGFGVFGIWPEGADGTDINAVCRSHEGKLLASADDFGKVHLFSYPCCQPRAPSHTYSGHSSHVTNIAFLHDDSLLLSTGGVDTSVLQWRLPAGLLVVIRVVSPAMGGKGVGAVLRVSAGRPLPGQPLSCPRGCPCTPSLRGEMEGGGAGRTLDLLSPLGLAQFASLFCLPGTCSESSPQRVGRSPSPPSLASSQGKTRPPGTGEAAHWFDPRADRSPEVFSGTGLSNLCGLQLLEFLQSWLRNSGSCLFIYLFDLYAALLPKDSGQRPQVGRPPDLKVAKGGEPCPGTSFAPSKLICRGEVGG</sequence>
<dbReference type="Pfam" id="PF23414">
    <property type="entry name" value="Beta-prop_EML_2"/>
    <property type="match status" value="1"/>
</dbReference>
<feature type="region of interest" description="Disordered" evidence="10">
    <location>
        <begin position="101"/>
        <end position="205"/>
    </location>
</feature>
<dbReference type="Proteomes" id="UP000694559">
    <property type="component" value="Unplaced"/>
</dbReference>
<dbReference type="GO" id="GO:0005874">
    <property type="term" value="C:microtubule"/>
    <property type="evidence" value="ECO:0007669"/>
    <property type="project" value="UniProtKB-KW"/>
</dbReference>
<dbReference type="PROSITE" id="PS50082">
    <property type="entry name" value="WD_REPEATS_2"/>
    <property type="match status" value="3"/>
</dbReference>
<evidence type="ECO:0000259" key="12">
    <source>
        <dbReference type="Pfam" id="PF23414"/>
    </source>
</evidence>
<dbReference type="OrthoDB" id="47802at2759"/>
<evidence type="ECO:0000313" key="14">
    <source>
        <dbReference type="Proteomes" id="UP000694559"/>
    </source>
</evidence>
<dbReference type="PROSITE" id="PS50294">
    <property type="entry name" value="WD_REPEATS_REGION"/>
    <property type="match status" value="1"/>
</dbReference>
<evidence type="ECO:0000256" key="9">
    <source>
        <dbReference type="SAM" id="Coils"/>
    </source>
</evidence>
<keyword evidence="7" id="KW-0206">Cytoskeleton</keyword>
<feature type="compositionally biased region" description="Basic and acidic residues" evidence="10">
    <location>
        <begin position="167"/>
        <end position="182"/>
    </location>
</feature>
<dbReference type="CDD" id="cd21948">
    <property type="entry name" value="TD_EMAP2"/>
    <property type="match status" value="1"/>
</dbReference>
<evidence type="ECO:0000256" key="5">
    <source>
        <dbReference type="ARBA" id="ARBA00022701"/>
    </source>
</evidence>
<dbReference type="PANTHER" id="PTHR13720">
    <property type="entry name" value="WD-40 REPEAT PROTEIN"/>
    <property type="match status" value="1"/>
</dbReference>
<dbReference type="GO" id="GO:0000226">
    <property type="term" value="P:microtubule cytoskeleton organization"/>
    <property type="evidence" value="ECO:0007669"/>
    <property type="project" value="TreeGrafter"/>
</dbReference>
<organism evidence="13 14">
    <name type="scientific">Naja naja</name>
    <name type="common">Indian cobra</name>
    <dbReference type="NCBI Taxonomy" id="35670"/>
    <lineage>
        <taxon>Eukaryota</taxon>
        <taxon>Metazoa</taxon>
        <taxon>Chordata</taxon>
        <taxon>Craniata</taxon>
        <taxon>Vertebrata</taxon>
        <taxon>Euteleostomi</taxon>
        <taxon>Lepidosauria</taxon>
        <taxon>Squamata</taxon>
        <taxon>Bifurcata</taxon>
        <taxon>Unidentata</taxon>
        <taxon>Episquamata</taxon>
        <taxon>Toxicofera</taxon>
        <taxon>Serpentes</taxon>
        <taxon>Colubroidea</taxon>
        <taxon>Elapidae</taxon>
        <taxon>Elapinae</taxon>
        <taxon>Naja</taxon>
    </lineage>
</organism>
<dbReference type="InterPro" id="IPR055442">
    <property type="entry name" value="Beta-prop_EML-like_2nd"/>
</dbReference>
<keyword evidence="3" id="KW-0963">Cytoplasm</keyword>
<dbReference type="InterPro" id="IPR036322">
    <property type="entry name" value="WD40_repeat_dom_sf"/>
</dbReference>
<dbReference type="Pfam" id="PF03451">
    <property type="entry name" value="HELP"/>
    <property type="match status" value="1"/>
</dbReference>
<keyword evidence="4 8" id="KW-0853">WD repeat</keyword>
<dbReference type="GO" id="GO:0008017">
    <property type="term" value="F:microtubule binding"/>
    <property type="evidence" value="ECO:0007669"/>
    <property type="project" value="TreeGrafter"/>
</dbReference>
<accession>A0A8C7E610</accession>
<dbReference type="AlphaFoldDB" id="A0A8C7E610"/>
<evidence type="ECO:0000256" key="3">
    <source>
        <dbReference type="ARBA" id="ARBA00022490"/>
    </source>
</evidence>
<dbReference type="InterPro" id="IPR055439">
    <property type="entry name" value="Beta-prop_EML_1st"/>
</dbReference>
<feature type="repeat" description="WD" evidence="8">
    <location>
        <begin position="704"/>
        <end position="745"/>
    </location>
</feature>
<keyword evidence="6" id="KW-0677">Repeat</keyword>
<keyword evidence="14" id="KW-1185">Reference proteome</keyword>
<gene>
    <name evidence="13" type="primary">EML2</name>
</gene>
<evidence type="ECO:0000256" key="10">
    <source>
        <dbReference type="SAM" id="MobiDB-lite"/>
    </source>
</evidence>
<proteinExistence type="inferred from homology"/>
<evidence type="ECO:0000256" key="6">
    <source>
        <dbReference type="ARBA" id="ARBA00022737"/>
    </source>
</evidence>
<feature type="region of interest" description="Disordered" evidence="10">
    <location>
        <begin position="1024"/>
        <end position="1043"/>
    </location>
</feature>
<dbReference type="FunFam" id="2.130.10.10:FF:000005">
    <property type="entry name" value="Putative echinoderm microtubule-associated protein-like 1"/>
    <property type="match status" value="1"/>
</dbReference>
<protein>
    <submittedName>
        <fullName evidence="13">EMAP like 2</fullName>
    </submittedName>
</protein>
<evidence type="ECO:0000256" key="8">
    <source>
        <dbReference type="PROSITE-ProRule" id="PRU00221"/>
    </source>
</evidence>